<comment type="similarity">
    <text evidence="1">Belongs to the WXG100 family.</text>
</comment>
<gene>
    <name evidence="2" type="ORF">AL705_02670</name>
</gene>
<dbReference type="Gene3D" id="1.10.287.1060">
    <property type="entry name" value="ESAT-6-like"/>
    <property type="match status" value="1"/>
</dbReference>
<dbReference type="InterPro" id="IPR036689">
    <property type="entry name" value="ESAT-6-like_sf"/>
</dbReference>
<evidence type="ECO:0000313" key="2">
    <source>
        <dbReference type="EMBL" id="ALE18748.1"/>
    </source>
</evidence>
<evidence type="ECO:0000256" key="1">
    <source>
        <dbReference type="RuleBase" id="RU362001"/>
    </source>
</evidence>
<organism evidence="2 3">
    <name type="scientific">Lawsonella clevelandensis</name>
    <dbReference type="NCBI Taxonomy" id="1528099"/>
    <lineage>
        <taxon>Bacteria</taxon>
        <taxon>Bacillati</taxon>
        <taxon>Actinomycetota</taxon>
        <taxon>Actinomycetes</taxon>
        <taxon>Mycobacteriales</taxon>
        <taxon>Lawsonellaceae</taxon>
        <taxon>Lawsonella</taxon>
    </lineage>
</organism>
<accession>A0A0M4MZB6</accession>
<protein>
    <recommendedName>
        <fullName evidence="1">ESAT-6-like protein</fullName>
    </recommendedName>
</protein>
<name>A0A0M4MZB6_9ACTN</name>
<sequence length="97" mass="10834">MHVDTIRYDFASIEASRMDIAQAASRLNTALSDLKAYLAPMVSTWEGEAADAYQAQQQKWDRAQEELNQVLDRIGVIVGQGNDAMNDTNRRAAASWM</sequence>
<dbReference type="Proteomes" id="UP000068137">
    <property type="component" value="Chromosome"/>
</dbReference>
<dbReference type="InterPro" id="IPR010310">
    <property type="entry name" value="T7SS_ESAT-6-like"/>
</dbReference>
<dbReference type="AlphaFoldDB" id="A0A0M4MZB6"/>
<proteinExistence type="inferred from homology"/>
<dbReference type="NCBIfam" id="TIGR03930">
    <property type="entry name" value="WXG100_ESAT6"/>
    <property type="match status" value="1"/>
</dbReference>
<dbReference type="KEGG" id="cbq:AL705_02670"/>
<dbReference type="Pfam" id="PF06013">
    <property type="entry name" value="WXG100"/>
    <property type="match status" value="1"/>
</dbReference>
<dbReference type="EMBL" id="CP012390">
    <property type="protein sequence ID" value="ALE18748.1"/>
    <property type="molecule type" value="Genomic_DNA"/>
</dbReference>
<dbReference type="STRING" id="1528099.AL705_02670"/>
<reference evidence="2 3" key="1">
    <citation type="journal article" date="2015" name="Genome Announc.">
        <title>Complete Genome Sequences for Two Strains of a Novel Fastidious, Partially Acid-Fast, Gram-Positive Corynebacterineae Bacterium, Derived from Human Clinical Samples.</title>
        <authorList>
            <person name="Nicholson A.C."/>
            <person name="Bell M."/>
            <person name="Humrighouse B.W."/>
            <person name="McQuiston J.R."/>
        </authorList>
    </citation>
    <scope>NUCLEOTIDE SEQUENCE [LARGE SCALE GENOMIC DNA]</scope>
    <source>
        <strain evidence="2 3">X1698</strain>
    </source>
</reference>
<dbReference type="SUPFAM" id="SSF140453">
    <property type="entry name" value="EsxAB dimer-like"/>
    <property type="match status" value="1"/>
</dbReference>
<evidence type="ECO:0000313" key="3">
    <source>
        <dbReference type="Proteomes" id="UP000068137"/>
    </source>
</evidence>